<protein>
    <submittedName>
        <fullName evidence="6">Corrinoid protein</fullName>
    </submittedName>
</protein>
<dbReference type="Proteomes" id="UP000824091">
    <property type="component" value="Unassembled WGS sequence"/>
</dbReference>
<evidence type="ECO:0000313" key="6">
    <source>
        <dbReference type="EMBL" id="HIU28082.1"/>
    </source>
</evidence>
<reference evidence="6" key="2">
    <citation type="journal article" date="2021" name="PeerJ">
        <title>Extensive microbial diversity within the chicken gut microbiome revealed by metagenomics and culture.</title>
        <authorList>
            <person name="Gilroy R."/>
            <person name="Ravi A."/>
            <person name="Getino M."/>
            <person name="Pursley I."/>
            <person name="Horton D.L."/>
            <person name="Alikhan N.F."/>
            <person name="Baker D."/>
            <person name="Gharbi K."/>
            <person name="Hall N."/>
            <person name="Watson M."/>
            <person name="Adriaenssens E.M."/>
            <person name="Foster-Nyarko E."/>
            <person name="Jarju S."/>
            <person name="Secka A."/>
            <person name="Antonio M."/>
            <person name="Oren A."/>
            <person name="Chaudhuri R.R."/>
            <person name="La Ragione R."/>
            <person name="Hildebrand F."/>
            <person name="Pallen M.J."/>
        </authorList>
    </citation>
    <scope>NUCLEOTIDE SEQUENCE</scope>
    <source>
        <strain evidence="6">11300</strain>
    </source>
</reference>
<dbReference type="InterPro" id="IPR050554">
    <property type="entry name" value="Met_Synthase/Corrinoid"/>
</dbReference>
<evidence type="ECO:0000256" key="3">
    <source>
        <dbReference type="ARBA" id="ARBA00023285"/>
    </source>
</evidence>
<dbReference type="SMART" id="SM01018">
    <property type="entry name" value="B12-binding_2"/>
    <property type="match status" value="1"/>
</dbReference>
<keyword evidence="2" id="KW-0479">Metal-binding</keyword>
<dbReference type="InterPro" id="IPR036724">
    <property type="entry name" value="Cobalamin-bd_sf"/>
</dbReference>
<feature type="domain" description="B12-binding" evidence="4">
    <location>
        <begin position="87"/>
        <end position="210"/>
    </location>
</feature>
<reference evidence="6" key="1">
    <citation type="submission" date="2020-10" db="EMBL/GenBank/DDBJ databases">
        <authorList>
            <person name="Gilroy R."/>
        </authorList>
    </citation>
    <scope>NUCLEOTIDE SEQUENCE</scope>
    <source>
        <strain evidence="6">11300</strain>
    </source>
</reference>
<dbReference type="InterPro" id="IPR006158">
    <property type="entry name" value="Cobalamin-bd"/>
</dbReference>
<evidence type="ECO:0000256" key="2">
    <source>
        <dbReference type="ARBA" id="ARBA00022723"/>
    </source>
</evidence>
<dbReference type="GO" id="GO:0046872">
    <property type="term" value="F:metal ion binding"/>
    <property type="evidence" value="ECO:0007669"/>
    <property type="project" value="UniProtKB-KW"/>
</dbReference>
<dbReference type="Gene3D" id="3.40.50.280">
    <property type="entry name" value="Cobalamin-binding domain"/>
    <property type="match status" value="1"/>
</dbReference>
<dbReference type="AlphaFoldDB" id="A0A9D1I535"/>
<dbReference type="FunFam" id="3.40.50.280:FF:000003">
    <property type="entry name" value="Dimethylamine methyltransferase corrinoid protein"/>
    <property type="match status" value="1"/>
</dbReference>
<comment type="caution">
    <text evidence="6">The sequence shown here is derived from an EMBL/GenBank/DDBJ whole genome shotgun (WGS) entry which is preliminary data.</text>
</comment>
<evidence type="ECO:0000313" key="7">
    <source>
        <dbReference type="Proteomes" id="UP000824091"/>
    </source>
</evidence>
<sequence length="210" mass="22566">MLLEKISNAVIEGDDEVVCELVEKALAEGMNPLEVLEQGLVPGMDVVGKLFKEGEMFVPEVLMSANAMQAGNDLLKPLMIGEKREIRGKIVIGTVKGDLHDIGKKIVGMMLEGAGFEVDDLGIDVTPERFLGALDETQADVVGMSAMLTTTMPVMGEVTEALRKDPKYDHVKVMIGGAPVTESYGEQIGARFSYDAASAVDLAKELLPEK</sequence>
<dbReference type="SUPFAM" id="SSF47644">
    <property type="entry name" value="Methionine synthase domain"/>
    <property type="match status" value="1"/>
</dbReference>
<gene>
    <name evidence="6" type="ORF">IAD16_06875</name>
</gene>
<name>A0A9D1I535_9FIRM</name>
<comment type="similarity">
    <text evidence="1">Belongs to the methylamine corrinoid protein family.</text>
</comment>
<dbReference type="PANTHER" id="PTHR45833">
    <property type="entry name" value="METHIONINE SYNTHASE"/>
    <property type="match status" value="1"/>
</dbReference>
<dbReference type="EMBL" id="DVMO01000102">
    <property type="protein sequence ID" value="HIU28082.1"/>
    <property type="molecule type" value="Genomic_DNA"/>
</dbReference>
<dbReference type="SUPFAM" id="SSF52242">
    <property type="entry name" value="Cobalamin (vitamin B12)-binding domain"/>
    <property type="match status" value="1"/>
</dbReference>
<dbReference type="Pfam" id="PF02607">
    <property type="entry name" value="B12-binding_2"/>
    <property type="match status" value="1"/>
</dbReference>
<keyword evidence="3" id="KW-0170">Cobalt</keyword>
<dbReference type="GO" id="GO:0008705">
    <property type="term" value="F:methionine synthase activity"/>
    <property type="evidence" value="ECO:0007669"/>
    <property type="project" value="TreeGrafter"/>
</dbReference>
<dbReference type="PROSITE" id="PS51332">
    <property type="entry name" value="B12_BINDING"/>
    <property type="match status" value="1"/>
</dbReference>
<dbReference type="GO" id="GO:0050667">
    <property type="term" value="P:homocysteine metabolic process"/>
    <property type="evidence" value="ECO:0007669"/>
    <property type="project" value="TreeGrafter"/>
</dbReference>
<organism evidence="6 7">
    <name type="scientific">Candidatus Fimisoma avicola</name>
    <dbReference type="NCBI Taxonomy" id="2840826"/>
    <lineage>
        <taxon>Bacteria</taxon>
        <taxon>Bacillati</taxon>
        <taxon>Bacillota</taxon>
        <taxon>Clostridia</taxon>
        <taxon>Eubacteriales</taxon>
        <taxon>Candidatus Fimisoma</taxon>
    </lineage>
</organism>
<dbReference type="Gene3D" id="1.10.1240.10">
    <property type="entry name" value="Methionine synthase domain"/>
    <property type="match status" value="1"/>
</dbReference>
<dbReference type="GO" id="GO:0031419">
    <property type="term" value="F:cobalamin binding"/>
    <property type="evidence" value="ECO:0007669"/>
    <property type="project" value="InterPro"/>
</dbReference>
<feature type="domain" description="B12-binding N-terminal" evidence="5">
    <location>
        <begin position="1"/>
        <end position="87"/>
    </location>
</feature>
<dbReference type="PROSITE" id="PS51337">
    <property type="entry name" value="B12_BINDING_NTER"/>
    <property type="match status" value="1"/>
</dbReference>
<dbReference type="Pfam" id="PF02310">
    <property type="entry name" value="B12-binding"/>
    <property type="match status" value="1"/>
</dbReference>
<evidence type="ECO:0000259" key="5">
    <source>
        <dbReference type="PROSITE" id="PS51337"/>
    </source>
</evidence>
<accession>A0A9D1I535</accession>
<dbReference type="InterPro" id="IPR036594">
    <property type="entry name" value="Meth_synthase_dom"/>
</dbReference>
<dbReference type="GO" id="GO:0046653">
    <property type="term" value="P:tetrahydrofolate metabolic process"/>
    <property type="evidence" value="ECO:0007669"/>
    <property type="project" value="TreeGrafter"/>
</dbReference>
<dbReference type="PANTHER" id="PTHR45833:SF1">
    <property type="entry name" value="METHIONINE SYNTHASE"/>
    <property type="match status" value="1"/>
</dbReference>
<dbReference type="InterPro" id="IPR003759">
    <property type="entry name" value="Cbl-bd_cap"/>
</dbReference>
<evidence type="ECO:0000259" key="4">
    <source>
        <dbReference type="PROSITE" id="PS51332"/>
    </source>
</evidence>
<dbReference type="CDD" id="cd02070">
    <property type="entry name" value="corrinoid_protein_B12-BD"/>
    <property type="match status" value="1"/>
</dbReference>
<evidence type="ECO:0000256" key="1">
    <source>
        <dbReference type="ARBA" id="ARBA00010854"/>
    </source>
</evidence>
<dbReference type="GO" id="GO:0005829">
    <property type="term" value="C:cytosol"/>
    <property type="evidence" value="ECO:0007669"/>
    <property type="project" value="TreeGrafter"/>
</dbReference>
<proteinExistence type="inferred from homology"/>